<dbReference type="OrthoDB" id="9787779at2"/>
<evidence type="ECO:0000256" key="9">
    <source>
        <dbReference type="ARBA" id="ARBA00023221"/>
    </source>
</evidence>
<dbReference type="EC" id="5.3.3.1" evidence="11"/>
<reference evidence="17 18" key="1">
    <citation type="submission" date="2018-08" db="EMBL/GenBank/DDBJ databases">
        <title>Thalassotalea euphylliae genome.</title>
        <authorList>
            <person name="Summers S."/>
            <person name="Rice S.A."/>
            <person name="Freckelton M.L."/>
            <person name="Nedved B.T."/>
            <person name="Hadfield M.G."/>
        </authorList>
    </citation>
    <scope>NUCLEOTIDE SEQUENCE [LARGE SCALE GENOMIC DNA]</scope>
    <source>
        <strain evidence="17 18">H1</strain>
    </source>
</reference>
<evidence type="ECO:0000256" key="5">
    <source>
        <dbReference type="ARBA" id="ARBA00022827"/>
    </source>
</evidence>
<dbReference type="Pfam" id="PF05199">
    <property type="entry name" value="GMC_oxred_C"/>
    <property type="match status" value="1"/>
</dbReference>
<dbReference type="InterPro" id="IPR007867">
    <property type="entry name" value="GMC_OxRtase_C"/>
</dbReference>
<name>A0A3E0TLR7_9GAMM</name>
<evidence type="ECO:0000259" key="16">
    <source>
        <dbReference type="PROSITE" id="PS51379"/>
    </source>
</evidence>
<keyword evidence="7" id="KW-0443">Lipid metabolism</keyword>
<accession>A0A3E0TLR7</accession>
<dbReference type="GO" id="GO:0050660">
    <property type="term" value="F:flavin adenine dinucleotide binding"/>
    <property type="evidence" value="ECO:0007669"/>
    <property type="project" value="InterPro"/>
</dbReference>
<evidence type="ECO:0000256" key="10">
    <source>
        <dbReference type="ARBA" id="ARBA00023235"/>
    </source>
</evidence>
<evidence type="ECO:0000256" key="1">
    <source>
        <dbReference type="ARBA" id="ARBA00001974"/>
    </source>
</evidence>
<keyword evidence="9" id="KW-0753">Steroid metabolism</keyword>
<evidence type="ECO:0000256" key="8">
    <source>
        <dbReference type="ARBA" id="ARBA00023166"/>
    </source>
</evidence>
<dbReference type="GO" id="GO:0016995">
    <property type="term" value="F:cholesterol oxidase activity"/>
    <property type="evidence" value="ECO:0007669"/>
    <property type="project" value="UniProtKB-EC"/>
</dbReference>
<dbReference type="InterPro" id="IPR036188">
    <property type="entry name" value="FAD/NAD-bd_sf"/>
</dbReference>
<dbReference type="AlphaFoldDB" id="A0A3E0TLR7"/>
<dbReference type="PANTHER" id="PTHR47470">
    <property type="entry name" value="CHOLESTEROL OXIDASE"/>
    <property type="match status" value="1"/>
</dbReference>
<dbReference type="GO" id="GO:0004769">
    <property type="term" value="F:steroid Delta-isomerase activity"/>
    <property type="evidence" value="ECO:0007669"/>
    <property type="project" value="UniProtKB-EC"/>
</dbReference>
<protein>
    <recommendedName>
        <fullName evidence="14">Cholesterol oxidase</fullName>
        <ecNumber evidence="13">1.1.3.6</ecNumber>
        <ecNumber evidence="11">5.3.3.1</ecNumber>
    </recommendedName>
    <alternativeName>
        <fullName evidence="15">Cholesterol isomerase</fullName>
    </alternativeName>
</protein>
<dbReference type="InterPro" id="IPR000172">
    <property type="entry name" value="GMC_OxRdtase_N"/>
</dbReference>
<evidence type="ECO:0000256" key="15">
    <source>
        <dbReference type="ARBA" id="ARBA00049778"/>
    </source>
</evidence>
<evidence type="ECO:0000256" key="13">
    <source>
        <dbReference type="ARBA" id="ARBA00049723"/>
    </source>
</evidence>
<organism evidence="17 18">
    <name type="scientific">Thalassotalea euphylliae</name>
    <dbReference type="NCBI Taxonomy" id="1655234"/>
    <lineage>
        <taxon>Bacteria</taxon>
        <taxon>Pseudomonadati</taxon>
        <taxon>Pseudomonadota</taxon>
        <taxon>Gammaproteobacteria</taxon>
        <taxon>Alteromonadales</taxon>
        <taxon>Colwelliaceae</taxon>
        <taxon>Thalassotalea</taxon>
    </lineage>
</organism>
<keyword evidence="4" id="KW-0285">Flavoprotein</keyword>
<dbReference type="Pfam" id="PF13450">
    <property type="entry name" value="NAD_binding_8"/>
    <property type="match status" value="1"/>
</dbReference>
<evidence type="ECO:0000256" key="11">
    <source>
        <dbReference type="ARBA" id="ARBA00038856"/>
    </source>
</evidence>
<dbReference type="SUPFAM" id="SSF51905">
    <property type="entry name" value="FAD/NAD(P)-binding domain"/>
    <property type="match status" value="1"/>
</dbReference>
<sequence>MKKHTTKATDYDYVIVGSGFGGSVSALRLSQKGYKVLVIEKGRWYKDSTYAHSAWDLKRWLWMPLLGLRGIMKMTVLKHITVYSGVGVGGGSHTYGATLPTPKKAFFNTGSWAKLQNWEEVLKPYYKEALRMLGAQDNPNFTQADLVIKELAEDLGKEDEFHPSRVAIFFSDKKDHGSFVKDPYFDGEGPERRGCIECGSCFTGCRFNAKNTLDKNYLYLAQKLGAEIVAEQEVHDIYPAGKKDGSEGYFVSFKSSKPYSFKKNHVVRAKGVIFSGGVLGTVPLLLKLKEKGSLAGLSDKVGEDIRTNNETISTVTSFKEDINFAQGVSIGSVLHTDDHSHLEPINYNAQSSVVKFLHAPNVVGRTILSRAASFVKLMVTEPKENLKVLFTKDWSKKSIILLFMQHLDSTLSLKRGLGGRLTSNLGQGPAPSRYIKESTAITEKIEKIVDGKSSTGITEAVFGTPSTAHILGGSVMAASADEGVINDKAEVFGYHNMYVCDGSAISANPGVNPSLSITALSEWAMSHVPDKNSTKKIALSPSARADH</sequence>
<dbReference type="Gene3D" id="3.50.50.60">
    <property type="entry name" value="FAD/NAD(P)-binding domain"/>
    <property type="match status" value="3"/>
</dbReference>
<evidence type="ECO:0000256" key="2">
    <source>
        <dbReference type="ARBA" id="ARBA00010790"/>
    </source>
</evidence>
<keyword evidence="10" id="KW-0413">Isomerase</keyword>
<comment type="pathway">
    <text evidence="12">Steroid metabolism; cholesterol degradation.</text>
</comment>
<dbReference type="PANTHER" id="PTHR47470:SF1">
    <property type="entry name" value="FAD-DEPENDENT OXIDOREDUCTASE 2 FAD BINDING DOMAIN-CONTAINING PROTEIN"/>
    <property type="match status" value="1"/>
</dbReference>
<dbReference type="RefSeq" id="WP_116006640.1">
    <property type="nucleotide sequence ID" value="NZ_QUOU01000001.1"/>
</dbReference>
<dbReference type="EC" id="1.1.3.6" evidence="13"/>
<dbReference type="Proteomes" id="UP000256478">
    <property type="component" value="Unassembled WGS sequence"/>
</dbReference>
<keyword evidence="8" id="KW-1207">Sterol metabolism</keyword>
<evidence type="ECO:0000256" key="4">
    <source>
        <dbReference type="ARBA" id="ARBA00022630"/>
    </source>
</evidence>
<evidence type="ECO:0000256" key="7">
    <source>
        <dbReference type="ARBA" id="ARBA00023098"/>
    </source>
</evidence>
<evidence type="ECO:0000256" key="3">
    <source>
        <dbReference type="ARBA" id="ARBA00022548"/>
    </source>
</evidence>
<proteinExistence type="inferred from homology"/>
<keyword evidence="6" id="KW-0560">Oxidoreductase</keyword>
<evidence type="ECO:0000313" key="17">
    <source>
        <dbReference type="EMBL" id="REL25509.1"/>
    </source>
</evidence>
<dbReference type="EMBL" id="QUOU01000001">
    <property type="protein sequence ID" value="REL25509.1"/>
    <property type="molecule type" value="Genomic_DNA"/>
</dbReference>
<evidence type="ECO:0000256" key="12">
    <source>
        <dbReference type="ARBA" id="ARBA00049645"/>
    </source>
</evidence>
<dbReference type="GO" id="GO:0008203">
    <property type="term" value="P:cholesterol metabolic process"/>
    <property type="evidence" value="ECO:0007669"/>
    <property type="project" value="UniProtKB-KW"/>
</dbReference>
<feature type="domain" description="4Fe-4S ferredoxin-type" evidence="16">
    <location>
        <begin position="181"/>
        <end position="215"/>
    </location>
</feature>
<comment type="caution">
    <text evidence="17">The sequence shown here is derived from an EMBL/GenBank/DDBJ whole genome shotgun (WGS) entry which is preliminary data.</text>
</comment>
<evidence type="ECO:0000256" key="6">
    <source>
        <dbReference type="ARBA" id="ARBA00023002"/>
    </source>
</evidence>
<keyword evidence="5" id="KW-0274">FAD</keyword>
<comment type="similarity">
    <text evidence="2">Belongs to the GMC oxidoreductase family.</text>
</comment>
<evidence type="ECO:0000313" key="18">
    <source>
        <dbReference type="Proteomes" id="UP000256478"/>
    </source>
</evidence>
<keyword evidence="3" id="KW-0153">Cholesterol metabolism</keyword>
<dbReference type="Pfam" id="PF00732">
    <property type="entry name" value="GMC_oxred_N"/>
    <property type="match status" value="1"/>
</dbReference>
<evidence type="ECO:0000256" key="14">
    <source>
        <dbReference type="ARBA" id="ARBA00049744"/>
    </source>
</evidence>
<dbReference type="PROSITE" id="PS51379">
    <property type="entry name" value="4FE4S_FER_2"/>
    <property type="match status" value="1"/>
</dbReference>
<gene>
    <name evidence="17" type="ORF">DXX93_02400</name>
</gene>
<dbReference type="InterPro" id="IPR017896">
    <property type="entry name" value="4Fe4S_Fe-S-bd"/>
</dbReference>
<dbReference type="PRINTS" id="PR00411">
    <property type="entry name" value="PNDRDTASEI"/>
</dbReference>
<dbReference type="InterPro" id="IPR052542">
    <property type="entry name" value="Cholesterol_Oxidase"/>
</dbReference>
<comment type="cofactor">
    <cofactor evidence="1">
        <name>FAD</name>
        <dbReference type="ChEBI" id="CHEBI:57692"/>
    </cofactor>
</comment>